<proteinExistence type="predicted"/>
<keyword evidence="2" id="KW-1185">Reference proteome</keyword>
<dbReference type="EMBL" id="JAVFWL010000001">
    <property type="protein sequence ID" value="KAK6730090.1"/>
    <property type="molecule type" value="Genomic_DNA"/>
</dbReference>
<name>A0ABR1BW08_NECAM</name>
<dbReference type="Proteomes" id="UP001303046">
    <property type="component" value="Unassembled WGS sequence"/>
</dbReference>
<sequence>MLETKNFFRVRSDCRDLHRIVLGQHPFNVVSLYSGFDKSMVSVEYYVWAYDVKHRRQAPGNIRAVLAQSRISRALENHSTYFFNAARFVFASADTCQKPVFGIALGLVRRRNRVTHLRAVFEVATDAVSLTSTLSDFRLEGACKDQFFSARTR</sequence>
<accession>A0ABR1BW08</accession>
<reference evidence="1 2" key="1">
    <citation type="submission" date="2023-08" db="EMBL/GenBank/DDBJ databases">
        <title>A Necator americanus chromosomal reference genome.</title>
        <authorList>
            <person name="Ilik V."/>
            <person name="Petrzelkova K.J."/>
            <person name="Pardy F."/>
            <person name="Fuh T."/>
            <person name="Niatou-Singa F.S."/>
            <person name="Gouil Q."/>
            <person name="Baker L."/>
            <person name="Ritchie M.E."/>
            <person name="Jex A.R."/>
            <person name="Gazzola D."/>
            <person name="Li H."/>
            <person name="Toshio Fujiwara R."/>
            <person name="Zhan B."/>
            <person name="Aroian R.V."/>
            <person name="Pafco B."/>
            <person name="Schwarz E.M."/>
        </authorList>
    </citation>
    <scope>NUCLEOTIDE SEQUENCE [LARGE SCALE GENOMIC DNA]</scope>
    <source>
        <strain evidence="1 2">Aroian</strain>
        <tissue evidence="1">Whole animal</tissue>
    </source>
</reference>
<gene>
    <name evidence="1" type="primary">Necator_chrI.g3009</name>
    <name evidence="1" type="ORF">RB195_006880</name>
</gene>
<comment type="caution">
    <text evidence="1">The sequence shown here is derived from an EMBL/GenBank/DDBJ whole genome shotgun (WGS) entry which is preliminary data.</text>
</comment>
<evidence type="ECO:0000313" key="1">
    <source>
        <dbReference type="EMBL" id="KAK6730090.1"/>
    </source>
</evidence>
<protein>
    <submittedName>
        <fullName evidence="1">Uncharacterized protein</fullName>
    </submittedName>
</protein>
<organism evidence="1 2">
    <name type="scientific">Necator americanus</name>
    <name type="common">Human hookworm</name>
    <dbReference type="NCBI Taxonomy" id="51031"/>
    <lineage>
        <taxon>Eukaryota</taxon>
        <taxon>Metazoa</taxon>
        <taxon>Ecdysozoa</taxon>
        <taxon>Nematoda</taxon>
        <taxon>Chromadorea</taxon>
        <taxon>Rhabditida</taxon>
        <taxon>Rhabditina</taxon>
        <taxon>Rhabditomorpha</taxon>
        <taxon>Strongyloidea</taxon>
        <taxon>Ancylostomatidae</taxon>
        <taxon>Bunostominae</taxon>
        <taxon>Necator</taxon>
    </lineage>
</organism>
<evidence type="ECO:0000313" key="2">
    <source>
        <dbReference type="Proteomes" id="UP001303046"/>
    </source>
</evidence>